<dbReference type="NCBIfam" id="NF001325">
    <property type="entry name" value="PRK00259.1-3"/>
    <property type="match status" value="1"/>
</dbReference>
<evidence type="ECO:0000256" key="3">
    <source>
        <dbReference type="ARBA" id="ARBA00022989"/>
    </source>
</evidence>
<feature type="transmembrane region" description="Helical" evidence="5">
    <location>
        <begin position="121"/>
        <end position="142"/>
    </location>
</feature>
<evidence type="ECO:0000256" key="1">
    <source>
        <dbReference type="ARBA" id="ARBA00022475"/>
    </source>
</evidence>
<gene>
    <name evidence="5" type="primary">yciB</name>
    <name evidence="6" type="ORF">JDW22_03705</name>
</gene>
<feature type="transmembrane region" description="Helical" evidence="5">
    <location>
        <begin position="52"/>
        <end position="69"/>
    </location>
</feature>
<accession>A0ABS1BRA9</accession>
<keyword evidence="5" id="KW-0997">Cell inner membrane</keyword>
<evidence type="ECO:0000313" key="7">
    <source>
        <dbReference type="Proteomes" id="UP000614058"/>
    </source>
</evidence>
<keyword evidence="3 5" id="KW-1133">Transmembrane helix</keyword>
<comment type="caution">
    <text evidence="6">The sequence shown here is derived from an EMBL/GenBank/DDBJ whole genome shotgun (WGS) entry which is preliminary data.</text>
</comment>
<feature type="transmembrane region" description="Helical" evidence="5">
    <location>
        <begin position="81"/>
        <end position="101"/>
    </location>
</feature>
<evidence type="ECO:0000256" key="4">
    <source>
        <dbReference type="ARBA" id="ARBA00023136"/>
    </source>
</evidence>
<name>A0ABS1BRA9_9NEIS</name>
<comment type="function">
    <text evidence="5">Plays a role in cell envelope biogenesis, maintenance of cell envelope integrity and membrane homeostasis.</text>
</comment>
<sequence length="181" mass="20506">MKALSDFIAIILFFATYTATKNIILATAVAVVTGVAQAGYTYWKHRKLEPTQWLSFILVVVFGGLTIALNDRTFIMLKTTILPWLLAIIMVAMQLRGQNSLRLLLGKELTLPDHVWHKLGYAWIGFFLFLGALNLAIAYPFTAEREPVWMNFKLWGYLPISIAFSIAQGIYLVKHLPKESE</sequence>
<keyword evidence="1 5" id="KW-1003">Cell membrane</keyword>
<dbReference type="HAMAP" id="MF_00189">
    <property type="entry name" value="YciB"/>
    <property type="match status" value="1"/>
</dbReference>
<keyword evidence="4 5" id="KW-0472">Membrane</keyword>
<dbReference type="EMBL" id="JAEHNZ010000001">
    <property type="protein sequence ID" value="MBK0395713.1"/>
    <property type="molecule type" value="Genomic_DNA"/>
</dbReference>
<protein>
    <recommendedName>
        <fullName evidence="5">Inner membrane-spanning protein YciB</fullName>
    </recommendedName>
</protein>
<dbReference type="PANTHER" id="PTHR36917">
    <property type="entry name" value="INTRACELLULAR SEPTATION PROTEIN A-RELATED"/>
    <property type="match status" value="1"/>
</dbReference>
<reference evidence="6 7" key="1">
    <citation type="journal article" date="2021" name="Pathogens">
        <title>Isolation and Characterization of Kingella bonacorsii sp. nov., A Novel Kingella Species Detected in a Stable Periodontitis Subject.</title>
        <authorList>
            <person name="Antezack A."/>
            <person name="Boxberger M."/>
            <person name="Rolland C."/>
            <person name="Monnet-Corti V."/>
            <person name="La Scola B."/>
        </authorList>
    </citation>
    <scope>NUCLEOTIDE SEQUENCE [LARGE SCALE GENOMIC DNA]</scope>
    <source>
        <strain evidence="6 7">Marseille-Q4569</strain>
    </source>
</reference>
<feature type="transmembrane region" description="Helical" evidence="5">
    <location>
        <begin position="154"/>
        <end position="173"/>
    </location>
</feature>
<dbReference type="Proteomes" id="UP000614058">
    <property type="component" value="Unassembled WGS sequence"/>
</dbReference>
<dbReference type="NCBIfam" id="TIGR00997">
    <property type="entry name" value="ispZ"/>
    <property type="match status" value="1"/>
</dbReference>
<dbReference type="PANTHER" id="PTHR36917:SF1">
    <property type="entry name" value="INNER MEMBRANE-SPANNING PROTEIN YCIB"/>
    <property type="match status" value="1"/>
</dbReference>
<comment type="similarity">
    <text evidence="5">Belongs to the YciB family.</text>
</comment>
<evidence type="ECO:0000313" key="6">
    <source>
        <dbReference type="EMBL" id="MBK0395713.1"/>
    </source>
</evidence>
<evidence type="ECO:0000256" key="5">
    <source>
        <dbReference type="HAMAP-Rule" id="MF_00189"/>
    </source>
</evidence>
<feature type="transmembrane region" description="Helical" evidence="5">
    <location>
        <begin position="7"/>
        <end position="32"/>
    </location>
</feature>
<proteinExistence type="inferred from homology"/>
<dbReference type="RefSeq" id="WP_200521757.1">
    <property type="nucleotide sequence ID" value="NZ_JAEHNZ010000001.1"/>
</dbReference>
<organism evidence="6 7">
    <name type="scientific">Kingella bonacorsii</name>
    <dbReference type="NCBI Taxonomy" id="2796361"/>
    <lineage>
        <taxon>Bacteria</taxon>
        <taxon>Pseudomonadati</taxon>
        <taxon>Pseudomonadota</taxon>
        <taxon>Betaproteobacteria</taxon>
        <taxon>Neisseriales</taxon>
        <taxon>Neisseriaceae</taxon>
        <taxon>Kingella</taxon>
    </lineage>
</organism>
<comment type="subcellular location">
    <subcellularLocation>
        <location evidence="5">Cell inner membrane</location>
        <topology evidence="5">Multi-pass membrane protein</topology>
    </subcellularLocation>
</comment>
<dbReference type="Pfam" id="PF04279">
    <property type="entry name" value="IspA"/>
    <property type="match status" value="1"/>
</dbReference>
<keyword evidence="2 5" id="KW-0812">Transmembrane</keyword>
<dbReference type="InterPro" id="IPR006008">
    <property type="entry name" value="YciB"/>
</dbReference>
<keyword evidence="7" id="KW-1185">Reference proteome</keyword>
<evidence type="ECO:0000256" key="2">
    <source>
        <dbReference type="ARBA" id="ARBA00022692"/>
    </source>
</evidence>